<name>A0A7R8X951_9CRUS</name>
<dbReference type="Proteomes" id="UP000677054">
    <property type="component" value="Unassembled WGS sequence"/>
</dbReference>
<protein>
    <submittedName>
        <fullName evidence="2">Uncharacterized protein</fullName>
    </submittedName>
</protein>
<reference evidence="2" key="1">
    <citation type="submission" date="2020-11" db="EMBL/GenBank/DDBJ databases">
        <authorList>
            <person name="Tran Van P."/>
        </authorList>
    </citation>
    <scope>NUCLEOTIDE SEQUENCE</scope>
</reference>
<dbReference type="EMBL" id="CAJPEV010001105">
    <property type="protein sequence ID" value="CAG0890754.1"/>
    <property type="molecule type" value="Genomic_DNA"/>
</dbReference>
<dbReference type="GO" id="GO:0006270">
    <property type="term" value="P:DNA replication initiation"/>
    <property type="evidence" value="ECO:0007669"/>
    <property type="project" value="TreeGrafter"/>
</dbReference>
<evidence type="ECO:0000256" key="1">
    <source>
        <dbReference type="ARBA" id="ARBA00022737"/>
    </source>
</evidence>
<sequence length="149" mass="16724">MAPLTSSCYNSITMRWCGKMEMEDEEGMELKESNSVFGPFCVISCLKIEEPLPDMPYPMYSATMKNLIICTTAFSREANEDIRQKVEEMSGIYAKQLHEVPVASVSSIETRSKVFINLGIEDPKTRPRGVLDPVPMMAVDTYVLQGAKE</sequence>
<accession>A0A7R8X951</accession>
<evidence type="ECO:0000313" key="2">
    <source>
        <dbReference type="EMBL" id="CAD7246335.1"/>
    </source>
</evidence>
<dbReference type="EMBL" id="LR900622">
    <property type="protein sequence ID" value="CAD7246335.1"/>
    <property type="molecule type" value="Genomic_DNA"/>
</dbReference>
<keyword evidence="3" id="KW-1185">Reference proteome</keyword>
<dbReference type="PANTHER" id="PTHR13561:SF20">
    <property type="entry name" value="DNA TOPOISOMERASE 2-BINDING PROTEIN 1"/>
    <property type="match status" value="1"/>
</dbReference>
<dbReference type="GO" id="GO:0033314">
    <property type="term" value="P:mitotic DNA replication checkpoint signaling"/>
    <property type="evidence" value="ECO:0007669"/>
    <property type="project" value="TreeGrafter"/>
</dbReference>
<gene>
    <name evidence="2" type="ORF">DSTB1V02_LOCUS6186</name>
</gene>
<dbReference type="AlphaFoldDB" id="A0A7R8X951"/>
<dbReference type="PANTHER" id="PTHR13561">
    <property type="entry name" value="DNA REPLICATION REGULATOR DPB11-RELATED"/>
    <property type="match status" value="1"/>
</dbReference>
<proteinExistence type="predicted"/>
<keyword evidence="1" id="KW-0677">Repeat</keyword>
<evidence type="ECO:0000313" key="3">
    <source>
        <dbReference type="Proteomes" id="UP000677054"/>
    </source>
</evidence>
<dbReference type="GO" id="GO:0007095">
    <property type="term" value="P:mitotic G2 DNA damage checkpoint signaling"/>
    <property type="evidence" value="ECO:0007669"/>
    <property type="project" value="TreeGrafter"/>
</dbReference>
<organism evidence="2">
    <name type="scientific">Darwinula stevensoni</name>
    <dbReference type="NCBI Taxonomy" id="69355"/>
    <lineage>
        <taxon>Eukaryota</taxon>
        <taxon>Metazoa</taxon>
        <taxon>Ecdysozoa</taxon>
        <taxon>Arthropoda</taxon>
        <taxon>Crustacea</taxon>
        <taxon>Oligostraca</taxon>
        <taxon>Ostracoda</taxon>
        <taxon>Podocopa</taxon>
        <taxon>Podocopida</taxon>
        <taxon>Darwinulocopina</taxon>
        <taxon>Darwinuloidea</taxon>
        <taxon>Darwinulidae</taxon>
        <taxon>Darwinula</taxon>
    </lineage>
</organism>
<dbReference type="OrthoDB" id="251770at2759"/>